<dbReference type="Pfam" id="PF00294">
    <property type="entry name" value="PfkB"/>
    <property type="match status" value="1"/>
</dbReference>
<dbReference type="PANTHER" id="PTHR10584:SF166">
    <property type="entry name" value="RIBOKINASE"/>
    <property type="match status" value="1"/>
</dbReference>
<reference evidence="4 5" key="1">
    <citation type="submission" date="2019-03" db="EMBL/GenBank/DDBJ databases">
        <title>Genomic analyses of the natural microbiome of Caenorhabditis elegans.</title>
        <authorList>
            <person name="Samuel B."/>
        </authorList>
    </citation>
    <scope>NUCLEOTIDE SEQUENCE [LARGE SCALE GENOMIC DNA]</scope>
    <source>
        <strain evidence="4 5">JUb18</strain>
    </source>
</reference>
<organism evidence="4 5">
    <name type="scientific">Leucobacter luti</name>
    <dbReference type="NCBI Taxonomy" id="340320"/>
    <lineage>
        <taxon>Bacteria</taxon>
        <taxon>Bacillati</taxon>
        <taxon>Actinomycetota</taxon>
        <taxon>Actinomycetes</taxon>
        <taxon>Micrococcales</taxon>
        <taxon>Microbacteriaceae</taxon>
        <taxon>Leucobacter</taxon>
    </lineage>
</organism>
<comment type="caution">
    <text evidence="4">The sequence shown here is derived from an EMBL/GenBank/DDBJ whole genome shotgun (WGS) entry which is preliminary data.</text>
</comment>
<protein>
    <submittedName>
        <fullName evidence="4">Sugar/nucleoside kinase (Ribokinase family)</fullName>
    </submittedName>
</protein>
<keyword evidence="5" id="KW-1185">Reference proteome</keyword>
<dbReference type="InterPro" id="IPR029056">
    <property type="entry name" value="Ribokinase-like"/>
</dbReference>
<dbReference type="SUPFAM" id="SSF53613">
    <property type="entry name" value="Ribokinase-like"/>
    <property type="match status" value="1"/>
</dbReference>
<dbReference type="GO" id="GO:0005829">
    <property type="term" value="C:cytosol"/>
    <property type="evidence" value="ECO:0007669"/>
    <property type="project" value="TreeGrafter"/>
</dbReference>
<proteinExistence type="predicted"/>
<evidence type="ECO:0000313" key="5">
    <source>
        <dbReference type="Proteomes" id="UP000295601"/>
    </source>
</evidence>
<keyword evidence="2 4" id="KW-0418">Kinase</keyword>
<evidence type="ECO:0000259" key="3">
    <source>
        <dbReference type="Pfam" id="PF00294"/>
    </source>
</evidence>
<dbReference type="EMBL" id="SNYA01000005">
    <property type="protein sequence ID" value="TDP91391.1"/>
    <property type="molecule type" value="Genomic_DNA"/>
</dbReference>
<dbReference type="PANTHER" id="PTHR10584">
    <property type="entry name" value="SUGAR KINASE"/>
    <property type="match status" value="1"/>
</dbReference>
<dbReference type="Gene3D" id="3.40.1190.20">
    <property type="match status" value="1"/>
</dbReference>
<accession>A0A4R6RWI5</accession>
<gene>
    <name evidence="4" type="ORF">EDF62_2006</name>
</gene>
<keyword evidence="1" id="KW-0808">Transferase</keyword>
<feature type="domain" description="Carbohydrate kinase PfkB" evidence="3">
    <location>
        <begin position="44"/>
        <end position="289"/>
    </location>
</feature>
<evidence type="ECO:0000256" key="1">
    <source>
        <dbReference type="ARBA" id="ARBA00022679"/>
    </source>
</evidence>
<dbReference type="RefSeq" id="WP_133616898.1">
    <property type="nucleotide sequence ID" value="NZ_SNYA01000005.1"/>
</dbReference>
<sequence>MTGRTPTLVVSGYASIDYALQLAPFEGLDATTIVRSRAEEWPRFGGVAHVTRAAAAADPSVRVSALSWVGTDTEATGWLHAITAGGADTAGVAVAGTRSPSSHLLYPEGQGTICLFDPGDCHEIGLTDAQRELLTTADLAVVTIGPAAATAELLELVPAECGVFWIVKQDPASLPPSLAEALASRAQIVTLSEGERAYVDTISRLAQPGTLIVLTRGAAGAELLRVAAAGEIVSCGSVPAHPVVGVDTTGAGDTFSGTLAARLVRDPAPGPETMLDHIRDAAAAAAQMLAARA</sequence>
<dbReference type="InterPro" id="IPR011611">
    <property type="entry name" value="PfkB_dom"/>
</dbReference>
<dbReference type="GO" id="GO:0016301">
    <property type="term" value="F:kinase activity"/>
    <property type="evidence" value="ECO:0007669"/>
    <property type="project" value="UniProtKB-KW"/>
</dbReference>
<dbReference type="AlphaFoldDB" id="A0A4R6RWI5"/>
<name>A0A4R6RWI5_9MICO</name>
<evidence type="ECO:0000313" key="4">
    <source>
        <dbReference type="EMBL" id="TDP91391.1"/>
    </source>
</evidence>
<evidence type="ECO:0000256" key="2">
    <source>
        <dbReference type="ARBA" id="ARBA00022777"/>
    </source>
</evidence>
<dbReference type="OrthoDB" id="9795789at2"/>
<dbReference type="Proteomes" id="UP000295601">
    <property type="component" value="Unassembled WGS sequence"/>
</dbReference>